<dbReference type="RefSeq" id="WP_090885789.1">
    <property type="nucleotide sequence ID" value="NZ_FOGG01000019.1"/>
</dbReference>
<accession>A0A1H9SQK1</accession>
<reference evidence="2 3" key="1">
    <citation type="submission" date="2016-10" db="EMBL/GenBank/DDBJ databases">
        <authorList>
            <person name="de Groot N.N."/>
        </authorList>
    </citation>
    <scope>NUCLEOTIDE SEQUENCE [LARGE SCALE GENOMIC DNA]</scope>
    <source>
        <strain evidence="2 3">DSM 18610</strain>
    </source>
</reference>
<dbReference type="STRING" id="390241.SAMN04488023_11924"/>
<keyword evidence="1" id="KW-0812">Transmembrane</keyword>
<keyword evidence="1" id="KW-1133">Transmembrane helix</keyword>
<name>A0A1H9SQK1_9SPHI</name>
<feature type="transmembrane region" description="Helical" evidence="1">
    <location>
        <begin position="75"/>
        <end position="96"/>
    </location>
</feature>
<protein>
    <submittedName>
        <fullName evidence="2">Uncharacterized protein</fullName>
    </submittedName>
</protein>
<dbReference type="Proteomes" id="UP000199572">
    <property type="component" value="Unassembled WGS sequence"/>
</dbReference>
<feature type="transmembrane region" description="Helical" evidence="1">
    <location>
        <begin position="45"/>
        <end position="63"/>
    </location>
</feature>
<feature type="transmembrane region" description="Helical" evidence="1">
    <location>
        <begin position="12"/>
        <end position="33"/>
    </location>
</feature>
<proteinExistence type="predicted"/>
<organism evidence="2 3">
    <name type="scientific">Pedobacter rhizosphaerae</name>
    <dbReference type="NCBI Taxonomy" id="390241"/>
    <lineage>
        <taxon>Bacteria</taxon>
        <taxon>Pseudomonadati</taxon>
        <taxon>Bacteroidota</taxon>
        <taxon>Sphingobacteriia</taxon>
        <taxon>Sphingobacteriales</taxon>
        <taxon>Sphingobacteriaceae</taxon>
        <taxon>Pedobacter</taxon>
    </lineage>
</organism>
<keyword evidence="3" id="KW-1185">Reference proteome</keyword>
<evidence type="ECO:0000313" key="2">
    <source>
        <dbReference type="EMBL" id="SER87211.1"/>
    </source>
</evidence>
<evidence type="ECO:0000256" key="1">
    <source>
        <dbReference type="SAM" id="Phobius"/>
    </source>
</evidence>
<evidence type="ECO:0000313" key="3">
    <source>
        <dbReference type="Proteomes" id="UP000199572"/>
    </source>
</evidence>
<keyword evidence="1" id="KW-0472">Membrane</keyword>
<dbReference type="EMBL" id="FOGG01000019">
    <property type="protein sequence ID" value="SER87211.1"/>
    <property type="molecule type" value="Genomic_DNA"/>
</dbReference>
<gene>
    <name evidence="2" type="ORF">SAMN04488023_11924</name>
</gene>
<dbReference type="AlphaFoldDB" id="A0A1H9SQK1"/>
<sequence length="102" mass="11088">MKNQATFNPAKQRIIIILSVIAFILILPFIAMQFTAEVKWDLTDFLAAGALLLSTGLAIELVFRTVNAGNLRTILFIVILLALFLLWAELAVGIFGSPIAGS</sequence>